<feature type="compositionally biased region" description="Basic and acidic residues" evidence="1">
    <location>
        <begin position="162"/>
        <end position="174"/>
    </location>
</feature>
<dbReference type="RefSeq" id="XP_004232221.1">
    <property type="nucleotide sequence ID" value="XM_004232173.5"/>
</dbReference>
<feature type="region of interest" description="Disordered" evidence="1">
    <location>
        <begin position="162"/>
        <end position="189"/>
    </location>
</feature>
<dbReference type="AlphaFoldDB" id="A0A3Q7F8T8"/>
<dbReference type="OrthoDB" id="772197at2759"/>
<dbReference type="GeneID" id="101253548"/>
<accession>A0A3Q7F8T8</accession>
<keyword evidence="2" id="KW-0812">Transmembrane</keyword>
<reference evidence="3" key="1">
    <citation type="journal article" date="2012" name="Nature">
        <title>The tomato genome sequence provides insights into fleshy fruit evolution.</title>
        <authorList>
            <consortium name="Tomato Genome Consortium"/>
        </authorList>
    </citation>
    <scope>NUCLEOTIDE SEQUENCE [LARGE SCALE GENOMIC DNA]</scope>
    <source>
        <strain evidence="3">cv. Heinz 1706</strain>
    </source>
</reference>
<feature type="transmembrane region" description="Helical" evidence="2">
    <location>
        <begin position="12"/>
        <end position="34"/>
    </location>
</feature>
<dbReference type="PANTHER" id="PTHR46741:SF2">
    <property type="entry name" value="RIBOSOMAL PROTEIN L34AE"/>
    <property type="match status" value="1"/>
</dbReference>
<organism evidence="3">
    <name type="scientific">Solanum lycopersicum</name>
    <name type="common">Tomato</name>
    <name type="synonym">Lycopersicon esculentum</name>
    <dbReference type="NCBI Taxonomy" id="4081"/>
    <lineage>
        <taxon>Eukaryota</taxon>
        <taxon>Viridiplantae</taxon>
        <taxon>Streptophyta</taxon>
        <taxon>Embryophyta</taxon>
        <taxon>Tracheophyta</taxon>
        <taxon>Spermatophyta</taxon>
        <taxon>Magnoliopsida</taxon>
        <taxon>eudicotyledons</taxon>
        <taxon>Gunneridae</taxon>
        <taxon>Pentapetalae</taxon>
        <taxon>asterids</taxon>
        <taxon>lamiids</taxon>
        <taxon>Solanales</taxon>
        <taxon>Solanaceae</taxon>
        <taxon>Solanoideae</taxon>
        <taxon>Solaneae</taxon>
        <taxon>Solanum</taxon>
        <taxon>Solanum subgen. Lycopersicon</taxon>
    </lineage>
</organism>
<proteinExistence type="predicted"/>
<keyword evidence="2" id="KW-1133">Transmembrane helix</keyword>
<evidence type="ECO:0000313" key="4">
    <source>
        <dbReference type="Proteomes" id="UP000004994"/>
    </source>
</evidence>
<evidence type="ECO:0000256" key="1">
    <source>
        <dbReference type="SAM" id="MobiDB-lite"/>
    </source>
</evidence>
<dbReference type="KEGG" id="sly:101253548"/>
<evidence type="ECO:0008006" key="5">
    <source>
        <dbReference type="Google" id="ProtNLM"/>
    </source>
</evidence>
<gene>
    <name evidence="3" type="primary">LOC101253548</name>
</gene>
<keyword evidence="4" id="KW-1185">Reference proteome</keyword>
<dbReference type="Pfam" id="PF07891">
    <property type="entry name" value="DUF1666"/>
    <property type="match status" value="1"/>
</dbReference>
<reference evidence="3" key="2">
    <citation type="submission" date="2019-01" db="UniProtKB">
        <authorList>
            <consortium name="EnsemblPlants"/>
        </authorList>
    </citation>
    <scope>IDENTIFICATION</scope>
    <source>
        <strain evidence="3">cv. Heinz 1706</strain>
    </source>
</reference>
<dbReference type="FunCoup" id="A0A3Q7F8T8">
    <property type="interactions" value="144"/>
</dbReference>
<dbReference type="OMA" id="TEFCFKF"/>
<dbReference type="STRING" id="4081.A0A3Q7F8T8"/>
<dbReference type="InterPro" id="IPR012870">
    <property type="entry name" value="DUF1666"/>
</dbReference>
<sequence>MDFYYRLFFQNLFLLLAILFISVYFFLVPLFSFIPTLLVRLRRGHATLNDSSEFFEVLPEENNQKRSDNVKVEQELEPKFEDFEKVDWDKNADKEKTEFCFKFKFPTYEELSKDKTETGEVIASDFVQEKSFSSLIQEPEIVNLNAEEIGCDTKDVFDLDEEDRKEVPQHKTEGIQEEEEHTSVPEHHGHRKEIEGMEFFKGESDTVCKQFLADSDFPDEFLFQSEKDSSSTDSDTVSVGFEHMRSLMSRLVNSYSDGFLSDEDFGGEFELDPLHDIDSDLKNLELSEENHESEDFEDSDSDIMEELREFEQEDQKNDSEFLSQNDIHEDLGMVEFVTEDDKLLNGPQESENPKSINTAIVDTSGDANKLESLWEHQELIEQLKMEIRKVRATGLPTILEESESPTMDELQPWKIDEMVHREDSMSELHKFYKSYREKMRKFDILTYQKMYAIGYLQKDPLKDPLQLLFNQKSSGPTLKSLLSQNIRLFKHKSHDIDPMVRFIKEMQSDLEVVYVGQMCLSWEFLHWQYMKALNLWDSDPRGIRRYNEVAGEFQQFQVLMQRFIENEPFQGPRVQYFIKSRYDLRNLLQVPVIRDDRMKDRNKARTKEKAVFSITSDMLVEILEESIRIFWRFVKADKDCYSVMSKGQKGIHPEVQEQEDVELLLEIKKNLEKKEKKLQEVLRSGNCILRKFRKHREEDSDHVLYFFSQVDVKLVARVLNMPRLTKDQLVWCHNKLSRISFVHRKIHVEPSFLLFPC</sequence>
<dbReference type="Gramene" id="Solyc02g087950.3.1">
    <property type="protein sequence ID" value="Solyc02g087950.3.1"/>
    <property type="gene ID" value="Solyc02g087950.3"/>
</dbReference>
<dbReference type="PANTHER" id="PTHR46741">
    <property type="entry name" value="OS09G0413600 PROTEIN"/>
    <property type="match status" value="1"/>
</dbReference>
<dbReference type="Proteomes" id="UP000004994">
    <property type="component" value="Chromosome 2"/>
</dbReference>
<name>A0A3Q7F8T8_SOLLC</name>
<evidence type="ECO:0000313" key="3">
    <source>
        <dbReference type="EnsemblPlants" id="Solyc02g087950.3.1"/>
    </source>
</evidence>
<protein>
    <recommendedName>
        <fullName evidence="5">60S ribosomal protein L34</fullName>
    </recommendedName>
</protein>
<dbReference type="EnsemblPlants" id="Solyc02g087950.3.1">
    <property type="protein sequence ID" value="Solyc02g087950.3.1"/>
    <property type="gene ID" value="Solyc02g087950.3"/>
</dbReference>
<dbReference type="InParanoid" id="A0A3Q7F8T8"/>
<evidence type="ECO:0000256" key="2">
    <source>
        <dbReference type="SAM" id="Phobius"/>
    </source>
</evidence>
<keyword evidence="2" id="KW-0472">Membrane</keyword>
<dbReference type="PaxDb" id="4081-Solyc02g087950.2.1"/>